<evidence type="ECO:0000313" key="13">
    <source>
        <dbReference type="EMBL" id="KAG7566937.1"/>
    </source>
</evidence>
<evidence type="ECO:0000256" key="10">
    <source>
        <dbReference type="RuleBase" id="RU004447"/>
    </source>
</evidence>
<organism evidence="13 14">
    <name type="scientific">Filobasidium floriforme</name>
    <dbReference type="NCBI Taxonomy" id="5210"/>
    <lineage>
        <taxon>Eukaryota</taxon>
        <taxon>Fungi</taxon>
        <taxon>Dikarya</taxon>
        <taxon>Basidiomycota</taxon>
        <taxon>Agaricomycotina</taxon>
        <taxon>Tremellomycetes</taxon>
        <taxon>Filobasidiales</taxon>
        <taxon>Filobasidiaceae</taxon>
        <taxon>Filobasidium</taxon>
    </lineage>
</organism>
<dbReference type="PANTHER" id="PTHR11851:SF49">
    <property type="entry name" value="MITOCHONDRIAL-PROCESSING PEPTIDASE SUBUNIT ALPHA"/>
    <property type="match status" value="1"/>
</dbReference>
<dbReference type="FunFam" id="3.30.830.10:FF:000023">
    <property type="entry name" value="Mitochondrial processing peptidase alpha subunit"/>
    <property type="match status" value="1"/>
</dbReference>
<feature type="domain" description="Peptidase M16 N-terminal" evidence="11">
    <location>
        <begin position="66"/>
        <end position="212"/>
    </location>
</feature>
<evidence type="ECO:0000256" key="1">
    <source>
        <dbReference type="ARBA" id="ARBA00002123"/>
    </source>
</evidence>
<dbReference type="GO" id="GO:0046872">
    <property type="term" value="F:metal ion binding"/>
    <property type="evidence" value="ECO:0007669"/>
    <property type="project" value="InterPro"/>
</dbReference>
<evidence type="ECO:0000259" key="11">
    <source>
        <dbReference type="Pfam" id="PF00675"/>
    </source>
</evidence>
<comment type="caution">
    <text evidence="13">The sequence shown here is derived from an EMBL/GenBank/DDBJ whole genome shotgun (WGS) entry which is preliminary data.</text>
</comment>
<dbReference type="PROSITE" id="PS00143">
    <property type="entry name" value="INSULINASE"/>
    <property type="match status" value="1"/>
</dbReference>
<dbReference type="SUPFAM" id="SSF63411">
    <property type="entry name" value="LuxS/MPP-like metallohydrolase"/>
    <property type="match status" value="2"/>
</dbReference>
<accession>A0A8K0NQ58</accession>
<feature type="domain" description="Peptidase M16 C-terminal" evidence="12">
    <location>
        <begin position="218"/>
        <end position="445"/>
    </location>
</feature>
<evidence type="ECO:0000256" key="6">
    <source>
        <dbReference type="ARBA" id="ARBA00023128"/>
    </source>
</evidence>
<keyword evidence="5" id="KW-0809">Transit peptide</keyword>
<protein>
    <recommendedName>
        <fullName evidence="4">Mitochondrial-processing peptidase subunit alpha</fullName>
    </recommendedName>
    <alternativeName>
        <fullName evidence="7">Alpha-MPP</fullName>
    </alternativeName>
    <alternativeName>
        <fullName evidence="8">Inactive zinc metalloprotease alpha</fullName>
    </alternativeName>
    <alternativeName>
        <fullName evidence="9">Matrix processing peptidase</fullName>
    </alternativeName>
</protein>
<dbReference type="Gene3D" id="3.30.830.10">
    <property type="entry name" value="Metalloenzyme, LuxS/M16 peptidase-like"/>
    <property type="match status" value="2"/>
</dbReference>
<dbReference type="InterPro" id="IPR011249">
    <property type="entry name" value="Metalloenz_LuxS/M16"/>
</dbReference>
<evidence type="ECO:0000259" key="12">
    <source>
        <dbReference type="Pfam" id="PF05193"/>
    </source>
</evidence>
<evidence type="ECO:0000256" key="8">
    <source>
        <dbReference type="ARBA" id="ARBA00032315"/>
    </source>
</evidence>
<comment type="subcellular location">
    <subcellularLocation>
        <location evidence="2">Mitochondrion matrix</location>
    </subcellularLocation>
</comment>
<sequence>MLPTRNANKGAMTALVKSAHSRIPRPAGAIQRLAMLNSTSMAKLSTNSFSSGPESRVTTLPNKIRVTTETTPGHFHALGVYIDAGSRYESPASSGVSHLMDRMAFKTTSEYTSSEMSNLIDSLGSNIHCSSSRETIMYQSTIFPSDLPQALKIMSSSILRPLLLPEELEAQKDAAAYEIREIWAKPDMILPEILHTVAFQGNTLGMPLLCPEDRLDLITEDTLRAYMSEWYRPERMVVAGVGMEHEELVRLTEQAFGSMDTTYPLDSSVSSSKTLHPSKTASQPAFSKSFATLQDGRADASGSQGLANAKAQYTGGELYLNKPEDEFVHVYVAFEGLGIHDPDIYALATMQMLLGGGGSFSAGGPGKGMYSRLYTNVLNQYYRVDYCAGFHHCYADSGLFGIAASVQPDFAGSIGNVIGYQLDSLTRAMRGGVTPTELSRAKNQLKSSLVMALESRSVEVEDLGRQTQIHGKKVPVHEMCAKIDAVTLEDIHRTATRVLRPAERPTQALNYGLGSGEPTVVVQGPLDNLGNLDLMSTLRQWGLGKGGLAPKAWIR</sequence>
<proteinExistence type="inferred from homology"/>
<dbReference type="GO" id="GO:0006627">
    <property type="term" value="P:protein processing involved in protein targeting to mitochondrion"/>
    <property type="evidence" value="ECO:0007669"/>
    <property type="project" value="TreeGrafter"/>
</dbReference>
<keyword evidence="6" id="KW-0496">Mitochondrion</keyword>
<dbReference type="InterPro" id="IPR050361">
    <property type="entry name" value="MPP/UQCRC_Complex"/>
</dbReference>
<keyword evidence="14" id="KW-1185">Reference proteome</keyword>
<dbReference type="InterPro" id="IPR007863">
    <property type="entry name" value="Peptidase_M16_C"/>
</dbReference>
<dbReference type="PANTHER" id="PTHR11851">
    <property type="entry name" value="METALLOPROTEASE"/>
    <property type="match status" value="1"/>
</dbReference>
<evidence type="ECO:0000256" key="2">
    <source>
        <dbReference type="ARBA" id="ARBA00004305"/>
    </source>
</evidence>
<dbReference type="EMBL" id="JABELV010000018">
    <property type="protein sequence ID" value="KAG7566937.1"/>
    <property type="molecule type" value="Genomic_DNA"/>
</dbReference>
<dbReference type="GO" id="GO:0005759">
    <property type="term" value="C:mitochondrial matrix"/>
    <property type="evidence" value="ECO:0007669"/>
    <property type="project" value="UniProtKB-SubCell"/>
</dbReference>
<dbReference type="Proteomes" id="UP000812966">
    <property type="component" value="Unassembled WGS sequence"/>
</dbReference>
<dbReference type="AlphaFoldDB" id="A0A8K0NQ58"/>
<comment type="function">
    <text evidence="1">Substrate recognition and binding subunit of the essential mitochondrial processing protease (MPP), which cleaves the mitochondrial sequence off newly imported precursors proteins.</text>
</comment>
<dbReference type="Pfam" id="PF05193">
    <property type="entry name" value="Peptidase_M16_C"/>
    <property type="match status" value="1"/>
</dbReference>
<evidence type="ECO:0000256" key="5">
    <source>
        <dbReference type="ARBA" id="ARBA00022946"/>
    </source>
</evidence>
<dbReference type="InterPro" id="IPR011765">
    <property type="entry name" value="Pept_M16_N"/>
</dbReference>
<evidence type="ECO:0000256" key="4">
    <source>
        <dbReference type="ARBA" id="ARBA00016741"/>
    </source>
</evidence>
<evidence type="ECO:0000256" key="7">
    <source>
        <dbReference type="ARBA" id="ARBA00030006"/>
    </source>
</evidence>
<dbReference type="InterPro" id="IPR001431">
    <property type="entry name" value="Pept_M16_Zn_BS"/>
</dbReference>
<evidence type="ECO:0000313" key="14">
    <source>
        <dbReference type="Proteomes" id="UP000812966"/>
    </source>
</evidence>
<dbReference type="Pfam" id="PF00675">
    <property type="entry name" value="Peptidase_M16"/>
    <property type="match status" value="1"/>
</dbReference>
<reference evidence="13" key="1">
    <citation type="submission" date="2020-04" db="EMBL/GenBank/DDBJ databases">
        <title>Analysis of mating type loci in Filobasidium floriforme.</title>
        <authorList>
            <person name="Nowrousian M."/>
        </authorList>
    </citation>
    <scope>NUCLEOTIDE SEQUENCE</scope>
    <source>
        <strain evidence="13">CBS 6242</strain>
    </source>
</reference>
<gene>
    <name evidence="13" type="ORF">FFLO_01316</name>
</gene>
<name>A0A8K0NQ58_9TREE</name>
<evidence type="ECO:0000256" key="3">
    <source>
        <dbReference type="ARBA" id="ARBA00007261"/>
    </source>
</evidence>
<evidence type="ECO:0000256" key="9">
    <source>
        <dbReference type="ARBA" id="ARBA00083075"/>
    </source>
</evidence>
<dbReference type="GO" id="GO:0004222">
    <property type="term" value="F:metalloendopeptidase activity"/>
    <property type="evidence" value="ECO:0007669"/>
    <property type="project" value="InterPro"/>
</dbReference>
<dbReference type="FunFam" id="3.30.830.10:FF:000032">
    <property type="entry name" value="Mitochondrial processing peptidase, alpha subunit"/>
    <property type="match status" value="1"/>
</dbReference>
<comment type="similarity">
    <text evidence="3 10">Belongs to the peptidase M16 family.</text>
</comment>